<reference evidence="3 4" key="1">
    <citation type="submission" date="2016-07" db="EMBL/GenBank/DDBJ databases">
        <title>Draft Genome Sequence of Methylobrevis pamukkalensis PK2.</title>
        <authorList>
            <person name="Vasilenko O.V."/>
            <person name="Doronina N.V."/>
            <person name="Shmareva M.N."/>
            <person name="Tarlachkov S.V."/>
            <person name="Mustakhimov I."/>
            <person name="Trotsenko Y.A."/>
        </authorList>
    </citation>
    <scope>NUCLEOTIDE SEQUENCE [LARGE SCALE GENOMIC DNA]</scope>
    <source>
        <strain evidence="3 4">PK2</strain>
    </source>
</reference>
<dbReference type="SMART" id="SM00318">
    <property type="entry name" value="SNc"/>
    <property type="match status" value="1"/>
</dbReference>
<name>A0A1E3H6X6_9HYPH</name>
<dbReference type="Pfam" id="PF00565">
    <property type="entry name" value="SNase"/>
    <property type="match status" value="1"/>
</dbReference>
<feature type="chain" id="PRO_5009129005" description="TNase-like domain-containing protein" evidence="1">
    <location>
        <begin position="35"/>
        <end position="158"/>
    </location>
</feature>
<dbReference type="Proteomes" id="UP000094622">
    <property type="component" value="Unassembled WGS sequence"/>
</dbReference>
<dbReference type="EMBL" id="MCRJ01000008">
    <property type="protein sequence ID" value="ODN72072.1"/>
    <property type="molecule type" value="Genomic_DNA"/>
</dbReference>
<keyword evidence="4" id="KW-1185">Reference proteome</keyword>
<proteinExistence type="predicted"/>
<protein>
    <recommendedName>
        <fullName evidence="2">TNase-like domain-containing protein</fullName>
    </recommendedName>
</protein>
<dbReference type="OrthoDB" id="309040at2"/>
<keyword evidence="1" id="KW-0732">Signal</keyword>
<evidence type="ECO:0000259" key="2">
    <source>
        <dbReference type="PROSITE" id="PS50830"/>
    </source>
</evidence>
<organism evidence="3 4">
    <name type="scientific">Methylobrevis pamukkalensis</name>
    <dbReference type="NCBI Taxonomy" id="1439726"/>
    <lineage>
        <taxon>Bacteria</taxon>
        <taxon>Pseudomonadati</taxon>
        <taxon>Pseudomonadota</taxon>
        <taxon>Alphaproteobacteria</taxon>
        <taxon>Hyphomicrobiales</taxon>
        <taxon>Pleomorphomonadaceae</taxon>
        <taxon>Methylobrevis</taxon>
    </lineage>
</organism>
<dbReference type="Gene3D" id="2.40.50.90">
    <property type="match status" value="1"/>
</dbReference>
<comment type="caution">
    <text evidence="3">The sequence shown here is derived from an EMBL/GenBank/DDBJ whole genome shotgun (WGS) entry which is preliminary data.</text>
</comment>
<feature type="domain" description="TNase-like" evidence="2">
    <location>
        <begin position="40"/>
        <end position="158"/>
    </location>
</feature>
<evidence type="ECO:0000313" key="4">
    <source>
        <dbReference type="Proteomes" id="UP000094622"/>
    </source>
</evidence>
<dbReference type="RefSeq" id="WP_069305729.1">
    <property type="nucleotide sequence ID" value="NZ_MCRJ01000008.1"/>
</dbReference>
<dbReference type="AlphaFoldDB" id="A0A1E3H6X6"/>
<feature type="signal peptide" evidence="1">
    <location>
        <begin position="1"/>
        <end position="34"/>
    </location>
</feature>
<dbReference type="SUPFAM" id="SSF50199">
    <property type="entry name" value="Staphylococcal nuclease"/>
    <property type="match status" value="1"/>
</dbReference>
<dbReference type="InterPro" id="IPR016071">
    <property type="entry name" value="Staphylococal_nuclease_OB-fold"/>
</dbReference>
<evidence type="ECO:0000256" key="1">
    <source>
        <dbReference type="SAM" id="SignalP"/>
    </source>
</evidence>
<dbReference type="PROSITE" id="PS50830">
    <property type="entry name" value="TNASE_3"/>
    <property type="match status" value="1"/>
</dbReference>
<evidence type="ECO:0000313" key="3">
    <source>
        <dbReference type="EMBL" id="ODN72072.1"/>
    </source>
</evidence>
<dbReference type="PATRIC" id="fig|1439726.3.peg.619"/>
<accession>A0A1E3H6X6</accession>
<dbReference type="InterPro" id="IPR035437">
    <property type="entry name" value="SNase_OB-fold_sf"/>
</dbReference>
<gene>
    <name evidence="3" type="ORF">A6302_00587</name>
</gene>
<sequence>MPRLDCALPIARTCLTRFLAAGLLAAGLALPVGAAERLDGPYPADVLEVVDGDTLLVRARIWLGTDVTVAVRLRGIDAPEARGRCPAERDLARKATRRLGDLVADGSVHLTAITGDKYGGRVVATVTGSDGRVIADDLLGEGLARPYAGRARAGWCGG</sequence>